<evidence type="ECO:0000259" key="4">
    <source>
        <dbReference type="PROSITE" id="PS51898"/>
    </source>
</evidence>
<protein>
    <submittedName>
        <fullName evidence="5">Recombinase</fullName>
    </submittedName>
</protein>
<dbReference type="PANTHER" id="PTHR30349:SF41">
    <property type="entry name" value="INTEGRASE_RECOMBINASE PROTEIN MJ0367-RELATED"/>
    <property type="match status" value="1"/>
</dbReference>
<dbReference type="PANTHER" id="PTHR30349">
    <property type="entry name" value="PHAGE INTEGRASE-RELATED"/>
    <property type="match status" value="1"/>
</dbReference>
<name>A0AA48K7A2_9BACT</name>
<evidence type="ECO:0000313" key="5">
    <source>
        <dbReference type="EMBL" id="BDU70866.1"/>
    </source>
</evidence>
<dbReference type="GO" id="GO:0003677">
    <property type="term" value="F:DNA binding"/>
    <property type="evidence" value="ECO:0007669"/>
    <property type="project" value="UniProtKB-KW"/>
</dbReference>
<dbReference type="Proteomes" id="UP001238179">
    <property type="component" value="Chromosome"/>
</dbReference>
<dbReference type="InterPro" id="IPR050090">
    <property type="entry name" value="Tyrosine_recombinase_XerCD"/>
</dbReference>
<dbReference type="InterPro" id="IPR011010">
    <property type="entry name" value="DNA_brk_join_enz"/>
</dbReference>
<evidence type="ECO:0000313" key="6">
    <source>
        <dbReference type="Proteomes" id="UP001238179"/>
    </source>
</evidence>
<evidence type="ECO:0000256" key="2">
    <source>
        <dbReference type="ARBA" id="ARBA00023125"/>
    </source>
</evidence>
<keyword evidence="3" id="KW-0233">DNA recombination</keyword>
<comment type="similarity">
    <text evidence="1">Belongs to the 'phage' integrase family.</text>
</comment>
<dbReference type="GO" id="GO:0015074">
    <property type="term" value="P:DNA integration"/>
    <property type="evidence" value="ECO:0007669"/>
    <property type="project" value="InterPro"/>
</dbReference>
<evidence type="ECO:0000256" key="1">
    <source>
        <dbReference type="ARBA" id="ARBA00008857"/>
    </source>
</evidence>
<organism evidence="5 6">
    <name type="scientific">Mesoterricola silvestris</name>
    <dbReference type="NCBI Taxonomy" id="2927979"/>
    <lineage>
        <taxon>Bacteria</taxon>
        <taxon>Pseudomonadati</taxon>
        <taxon>Acidobacteriota</taxon>
        <taxon>Holophagae</taxon>
        <taxon>Holophagales</taxon>
        <taxon>Holophagaceae</taxon>
        <taxon>Mesoterricola</taxon>
    </lineage>
</organism>
<dbReference type="PROSITE" id="PS51898">
    <property type="entry name" value="TYR_RECOMBINASE"/>
    <property type="match status" value="1"/>
</dbReference>
<reference evidence="6" key="1">
    <citation type="journal article" date="2023" name="Int. J. Syst. Evol. Microbiol.">
        <title>Mesoterricola silvestris gen. nov., sp. nov., Mesoterricola sediminis sp. nov., Geothrix oryzae sp. nov., Geothrix edaphica sp. nov., Geothrix rubra sp. nov., and Geothrix limicola sp. nov., six novel members of Acidobacteriota isolated from soils.</title>
        <authorList>
            <person name="Itoh H."/>
            <person name="Sugisawa Y."/>
            <person name="Mise K."/>
            <person name="Xu Z."/>
            <person name="Kuniyasu M."/>
            <person name="Ushijima N."/>
            <person name="Kawano K."/>
            <person name="Kobayashi E."/>
            <person name="Shiratori Y."/>
            <person name="Masuda Y."/>
            <person name="Senoo K."/>
        </authorList>
    </citation>
    <scope>NUCLEOTIDE SEQUENCE [LARGE SCALE GENOMIC DNA]</scope>
    <source>
        <strain evidence="6">W79</strain>
    </source>
</reference>
<proteinExistence type="inferred from homology"/>
<dbReference type="SUPFAM" id="SSF56349">
    <property type="entry name" value="DNA breaking-rejoining enzymes"/>
    <property type="match status" value="1"/>
</dbReference>
<dbReference type="EMBL" id="AP027080">
    <property type="protein sequence ID" value="BDU70866.1"/>
    <property type="molecule type" value="Genomic_DNA"/>
</dbReference>
<dbReference type="RefSeq" id="WP_316413767.1">
    <property type="nucleotide sequence ID" value="NZ_AP027080.1"/>
</dbReference>
<dbReference type="InterPro" id="IPR013762">
    <property type="entry name" value="Integrase-like_cat_sf"/>
</dbReference>
<dbReference type="Gene3D" id="1.10.443.10">
    <property type="entry name" value="Intergrase catalytic core"/>
    <property type="match status" value="1"/>
</dbReference>
<sequence>MKATSSICKESGYRVETVVSDYGERHPLVVDVTTGLPLFAPSVWLTSHRRVTGVAGGTLANNAVTVAAIYDWANVRGIDLDGRFGNGKFLSHAEMSDLVACLRIVTRSQQRDPHKNVFPFRPGEPMREPRMLDVVTSRVGNYRLDVAADYLHWLATVACNWMANSGRRDESAAAQTVRDDMVKNILGHRERAKGRNAFLLPMAPEPEVIERILNLIGVDHPDNPWADPPDLVQAWTAAENAGDQKEVKRIRDRLLGRLAIRVRNRLIVNLLYCLGIRRGELLGLKARDLKGAKVFVLRRPDDPEDPRKYEPNTKTRDRDLPVNSGLQAMWLDYVSLVRGKFPMARKHPLLIVNHRDGLPLSFSGLAKIFKDLRAVAGVPKNLSPHKLRHAWNDEFSRLADEHGLDEAREVQHRAELMGWNPNSPRSTAAIYLRRHTKRKAQKFLLEMQEDMMHPRGDDHE</sequence>
<accession>A0AA48K7A2</accession>
<dbReference type="InterPro" id="IPR002104">
    <property type="entry name" value="Integrase_catalytic"/>
</dbReference>
<keyword evidence="2" id="KW-0238">DNA-binding</keyword>
<keyword evidence="6" id="KW-1185">Reference proteome</keyword>
<dbReference type="KEGG" id="msil:METEAL_00400"/>
<dbReference type="AlphaFoldDB" id="A0AA48K7A2"/>
<dbReference type="GO" id="GO:0006310">
    <property type="term" value="P:DNA recombination"/>
    <property type="evidence" value="ECO:0007669"/>
    <property type="project" value="UniProtKB-KW"/>
</dbReference>
<feature type="domain" description="Tyr recombinase" evidence="4">
    <location>
        <begin position="237"/>
        <end position="444"/>
    </location>
</feature>
<evidence type="ECO:0000256" key="3">
    <source>
        <dbReference type="ARBA" id="ARBA00023172"/>
    </source>
</evidence>
<dbReference type="Pfam" id="PF00589">
    <property type="entry name" value="Phage_integrase"/>
    <property type="match status" value="1"/>
</dbReference>
<gene>
    <name evidence="5" type="ORF">METEAL_00400</name>
</gene>